<name>A0AA40FI93_9HYME</name>
<evidence type="ECO:0000313" key="2">
    <source>
        <dbReference type="EMBL" id="KAK1119592.1"/>
    </source>
</evidence>
<feature type="region of interest" description="Disordered" evidence="1">
    <location>
        <begin position="1"/>
        <end position="20"/>
    </location>
</feature>
<keyword evidence="3" id="KW-1185">Reference proteome</keyword>
<protein>
    <submittedName>
        <fullName evidence="2">Uncharacterized protein</fullName>
    </submittedName>
</protein>
<comment type="caution">
    <text evidence="2">The sequence shown here is derived from an EMBL/GenBank/DDBJ whole genome shotgun (WGS) entry which is preliminary data.</text>
</comment>
<organism evidence="2 3">
    <name type="scientific">Melipona bicolor</name>
    <dbReference type="NCBI Taxonomy" id="60889"/>
    <lineage>
        <taxon>Eukaryota</taxon>
        <taxon>Metazoa</taxon>
        <taxon>Ecdysozoa</taxon>
        <taxon>Arthropoda</taxon>
        <taxon>Hexapoda</taxon>
        <taxon>Insecta</taxon>
        <taxon>Pterygota</taxon>
        <taxon>Neoptera</taxon>
        <taxon>Endopterygota</taxon>
        <taxon>Hymenoptera</taxon>
        <taxon>Apocrita</taxon>
        <taxon>Aculeata</taxon>
        <taxon>Apoidea</taxon>
        <taxon>Anthophila</taxon>
        <taxon>Apidae</taxon>
        <taxon>Melipona</taxon>
    </lineage>
</organism>
<dbReference type="Proteomes" id="UP001177670">
    <property type="component" value="Unassembled WGS sequence"/>
</dbReference>
<proteinExistence type="predicted"/>
<evidence type="ECO:0000256" key="1">
    <source>
        <dbReference type="SAM" id="MobiDB-lite"/>
    </source>
</evidence>
<dbReference type="AlphaFoldDB" id="A0AA40FI93"/>
<dbReference type="EMBL" id="JAHYIQ010000035">
    <property type="protein sequence ID" value="KAK1119592.1"/>
    <property type="molecule type" value="Genomic_DNA"/>
</dbReference>
<reference evidence="2" key="1">
    <citation type="submission" date="2021-10" db="EMBL/GenBank/DDBJ databases">
        <title>Melipona bicolor Genome sequencing and assembly.</title>
        <authorList>
            <person name="Araujo N.S."/>
            <person name="Arias M.C."/>
        </authorList>
    </citation>
    <scope>NUCLEOTIDE SEQUENCE</scope>
    <source>
        <strain evidence="2">USP_2M_L1-L4_2017</strain>
        <tissue evidence="2">Whole body</tissue>
    </source>
</reference>
<accession>A0AA40FI93</accession>
<gene>
    <name evidence="2" type="ORF">K0M31_013015</name>
</gene>
<evidence type="ECO:0000313" key="3">
    <source>
        <dbReference type="Proteomes" id="UP001177670"/>
    </source>
</evidence>
<sequence>MSERVGRPAKQQLRHPVKGSRSLAKSSAVIPLEISKLLGKFRRIRFSDKADFAPSTSVLPRTTFDESSLASGIKESHLRNRDHHPVILIFSTITD</sequence>